<feature type="compositionally biased region" description="Polar residues" evidence="8">
    <location>
        <begin position="270"/>
        <end position="280"/>
    </location>
</feature>
<evidence type="ECO:0000256" key="2">
    <source>
        <dbReference type="ARBA" id="ARBA00010082"/>
    </source>
</evidence>
<evidence type="ECO:0000256" key="7">
    <source>
        <dbReference type="ARBA" id="ARBA00060351"/>
    </source>
</evidence>
<dbReference type="Gene3D" id="1.10.10.2570">
    <property type="match status" value="1"/>
</dbReference>
<feature type="compositionally biased region" description="Low complexity" evidence="8">
    <location>
        <begin position="216"/>
        <end position="231"/>
    </location>
</feature>
<dbReference type="GO" id="GO:0015031">
    <property type="term" value="P:protein transport"/>
    <property type="evidence" value="ECO:0007669"/>
    <property type="project" value="UniProtKB-KW"/>
</dbReference>
<dbReference type="EMBL" id="JAFIMR010000001">
    <property type="protein sequence ID" value="KAI1881805.1"/>
    <property type="molecule type" value="Genomic_DNA"/>
</dbReference>
<keyword evidence="5" id="KW-0653">Protein transport</keyword>
<dbReference type="InterPro" id="IPR040666">
    <property type="entry name" value="Atg29_N"/>
</dbReference>
<evidence type="ECO:0000256" key="5">
    <source>
        <dbReference type="ARBA" id="ARBA00022927"/>
    </source>
</evidence>
<dbReference type="FunFam" id="1.10.10.2570:FF:000001">
    <property type="entry name" value="Autophagy-related protein 29"/>
    <property type="match status" value="1"/>
</dbReference>
<dbReference type="Proteomes" id="UP000829685">
    <property type="component" value="Unassembled WGS sequence"/>
</dbReference>
<evidence type="ECO:0000256" key="6">
    <source>
        <dbReference type="ARBA" id="ARBA00023006"/>
    </source>
</evidence>
<comment type="similarity">
    <text evidence="2">Belongs to the ATG29 family.</text>
</comment>
<comment type="function">
    <text evidence="7">Plays a role in autophagy. Functions at the preautophagosomal structure (PAS) in order to form normal autophagosomes under starvation conditions. Also plays a role in mitophagy and regulation of filamentous growth.</text>
</comment>
<evidence type="ECO:0000256" key="8">
    <source>
        <dbReference type="SAM" id="MobiDB-lite"/>
    </source>
</evidence>
<proteinExistence type="inferred from homology"/>
<protein>
    <recommendedName>
        <fullName evidence="3">Autophagy-related protein 29</fullName>
    </recommendedName>
</protein>
<evidence type="ECO:0000313" key="10">
    <source>
        <dbReference type="EMBL" id="KAI1881805.1"/>
    </source>
</evidence>
<keyword evidence="11" id="KW-1185">Reference proteome</keyword>
<sequence length="325" mass="34874">MAMASPHTEPTYTVFIRLPFPRGDFADPPPVNWDSSKDEALWDIVSGVSKTDLDWNEIATRFEVTVDFLLQQVAFLTERHTSQVRAQLRKAAAAAKSSPAPSPIPGAEGAVAGEGIQRTGSAASRARAPSALSVRKDSPLPRNDGSVPGTPMRSTPRPQSTRNSSSNTASLFTTRNLGGSSRGATRSGDTQRRRLSSLPITTTADEVEPDPPSPGPADTSSAGSSSEESSPAQSRIIRRPPRFQAHDTASPFGEDDEDDEPAFLPYRPQNEGSTSGQHDLSATLRDLRLIHELGGACEERALGREKRTKRSALAPPHNGARRPKP</sequence>
<feature type="compositionally biased region" description="Low complexity" evidence="8">
    <location>
        <begin position="118"/>
        <end position="133"/>
    </location>
</feature>
<keyword evidence="4" id="KW-0813">Transport</keyword>
<evidence type="ECO:0000256" key="3">
    <source>
        <dbReference type="ARBA" id="ARBA00013784"/>
    </source>
</evidence>
<gene>
    <name evidence="10" type="ORF">JX265_000631</name>
</gene>
<dbReference type="PANTHER" id="PTHR40012:SF1">
    <property type="entry name" value="AUTOPHAGY-RELATED PROTEIN 29"/>
    <property type="match status" value="1"/>
</dbReference>
<feature type="region of interest" description="Disordered" evidence="8">
    <location>
        <begin position="299"/>
        <end position="325"/>
    </location>
</feature>
<dbReference type="InterPro" id="IPR039362">
    <property type="entry name" value="ATG29_sf"/>
</dbReference>
<reference evidence="10" key="1">
    <citation type="submission" date="2021-03" db="EMBL/GenBank/DDBJ databases">
        <title>Revisited historic fungal species revealed as producer of novel bioactive compounds through whole genome sequencing and comparative genomics.</title>
        <authorList>
            <person name="Vignolle G.A."/>
            <person name="Hochenegger N."/>
            <person name="Mach R.L."/>
            <person name="Mach-Aigner A.R."/>
            <person name="Javad Rahimi M."/>
            <person name="Salim K.A."/>
            <person name="Chan C.M."/>
            <person name="Lim L.B.L."/>
            <person name="Cai F."/>
            <person name="Druzhinina I.S."/>
            <person name="U'Ren J.M."/>
            <person name="Derntl C."/>
        </authorList>
    </citation>
    <scope>NUCLEOTIDE SEQUENCE</scope>
    <source>
        <strain evidence="10">TUCIM 5799</strain>
    </source>
</reference>
<dbReference type="PANTHER" id="PTHR40012">
    <property type="entry name" value="AUTOPHAGY-RELATED PROTEIN 29"/>
    <property type="match status" value="1"/>
</dbReference>
<dbReference type="Pfam" id="PF18388">
    <property type="entry name" value="ATG29_N"/>
    <property type="match status" value="1"/>
</dbReference>
<feature type="region of interest" description="Disordered" evidence="8">
    <location>
        <begin position="116"/>
        <end position="281"/>
    </location>
</feature>
<evidence type="ECO:0000259" key="9">
    <source>
        <dbReference type="Pfam" id="PF18388"/>
    </source>
</evidence>
<dbReference type="AlphaFoldDB" id="A0A9Q0AX34"/>
<evidence type="ECO:0000256" key="4">
    <source>
        <dbReference type="ARBA" id="ARBA00022448"/>
    </source>
</evidence>
<keyword evidence="6" id="KW-0072">Autophagy</keyword>
<dbReference type="GO" id="GO:0000045">
    <property type="term" value="P:autophagosome assembly"/>
    <property type="evidence" value="ECO:0007669"/>
    <property type="project" value="InterPro"/>
</dbReference>
<evidence type="ECO:0000313" key="11">
    <source>
        <dbReference type="Proteomes" id="UP000829685"/>
    </source>
</evidence>
<organism evidence="10 11">
    <name type="scientific">Neoarthrinium moseri</name>
    <dbReference type="NCBI Taxonomy" id="1658444"/>
    <lineage>
        <taxon>Eukaryota</taxon>
        <taxon>Fungi</taxon>
        <taxon>Dikarya</taxon>
        <taxon>Ascomycota</taxon>
        <taxon>Pezizomycotina</taxon>
        <taxon>Sordariomycetes</taxon>
        <taxon>Xylariomycetidae</taxon>
        <taxon>Amphisphaeriales</taxon>
        <taxon>Apiosporaceae</taxon>
        <taxon>Neoarthrinium</taxon>
    </lineage>
</organism>
<comment type="caution">
    <text evidence="10">The sequence shown here is derived from an EMBL/GenBank/DDBJ whole genome shotgun (WGS) entry which is preliminary data.</text>
</comment>
<evidence type="ECO:0000256" key="1">
    <source>
        <dbReference type="ARBA" id="ARBA00004329"/>
    </source>
</evidence>
<feature type="compositionally biased region" description="Polar residues" evidence="8">
    <location>
        <begin position="152"/>
        <end position="188"/>
    </location>
</feature>
<accession>A0A9Q0AX34</accession>
<comment type="subcellular location">
    <subcellularLocation>
        <location evidence="1">Preautophagosomal structure</location>
    </subcellularLocation>
</comment>
<dbReference type="GO" id="GO:0000407">
    <property type="term" value="C:phagophore assembly site"/>
    <property type="evidence" value="ECO:0007669"/>
    <property type="project" value="UniProtKB-SubCell"/>
</dbReference>
<dbReference type="InterPro" id="IPR039113">
    <property type="entry name" value="ATG29"/>
</dbReference>
<feature type="domain" description="Atg29 N-terminal" evidence="9">
    <location>
        <begin position="12"/>
        <end position="64"/>
    </location>
</feature>
<name>A0A9Q0AX34_9PEZI</name>